<dbReference type="InterPro" id="IPR044808">
    <property type="entry name" value="ERF_plant"/>
</dbReference>
<keyword evidence="4" id="KW-0238">DNA-binding</keyword>
<evidence type="ECO:0000256" key="3">
    <source>
        <dbReference type="ARBA" id="ARBA00023015"/>
    </source>
</evidence>
<feature type="region of interest" description="Disordered" evidence="7">
    <location>
        <begin position="64"/>
        <end position="130"/>
    </location>
</feature>
<dbReference type="SUPFAM" id="SSF54171">
    <property type="entry name" value="DNA-binding domain"/>
    <property type="match status" value="1"/>
</dbReference>
<evidence type="ECO:0000256" key="5">
    <source>
        <dbReference type="ARBA" id="ARBA00023163"/>
    </source>
</evidence>
<dbReference type="InterPro" id="IPR016177">
    <property type="entry name" value="DNA-bd_dom_sf"/>
</dbReference>
<feature type="region of interest" description="Disordered" evidence="7">
    <location>
        <begin position="246"/>
        <end position="279"/>
    </location>
</feature>
<dbReference type="STRING" id="59895.A0A103YDU1"/>
<evidence type="ECO:0000313" key="10">
    <source>
        <dbReference type="Proteomes" id="UP000243975"/>
    </source>
</evidence>
<gene>
    <name evidence="9" type="ORF">Ccrd_014422</name>
</gene>
<dbReference type="GO" id="GO:0005634">
    <property type="term" value="C:nucleus"/>
    <property type="evidence" value="ECO:0007669"/>
    <property type="project" value="UniProtKB-SubCell"/>
</dbReference>
<name>A0A103YDU1_CYNCS</name>
<keyword evidence="10" id="KW-1185">Reference proteome</keyword>
<evidence type="ECO:0000256" key="6">
    <source>
        <dbReference type="ARBA" id="ARBA00023242"/>
    </source>
</evidence>
<dbReference type="GO" id="GO:0006952">
    <property type="term" value="P:defense response"/>
    <property type="evidence" value="ECO:0007669"/>
    <property type="project" value="UniProtKB-KW"/>
</dbReference>
<dbReference type="Proteomes" id="UP000243975">
    <property type="component" value="Unassembled WGS sequence"/>
</dbReference>
<dbReference type="CDD" id="cd00018">
    <property type="entry name" value="AP2"/>
    <property type="match status" value="1"/>
</dbReference>
<protein>
    <submittedName>
        <fullName evidence="9">AP2/ERF domain-containing protein</fullName>
    </submittedName>
</protein>
<dbReference type="PROSITE" id="PS51032">
    <property type="entry name" value="AP2_ERF"/>
    <property type="match status" value="1"/>
</dbReference>
<evidence type="ECO:0000313" key="9">
    <source>
        <dbReference type="EMBL" id="KVI07251.1"/>
    </source>
</evidence>
<dbReference type="InterPro" id="IPR001471">
    <property type="entry name" value="AP2/ERF_dom"/>
</dbReference>
<feature type="compositionally biased region" description="Low complexity" evidence="7">
    <location>
        <begin position="78"/>
        <end position="90"/>
    </location>
</feature>
<keyword evidence="6" id="KW-0539">Nucleus</keyword>
<evidence type="ECO:0000256" key="1">
    <source>
        <dbReference type="ARBA" id="ARBA00004123"/>
    </source>
</evidence>
<dbReference type="PRINTS" id="PR00367">
    <property type="entry name" value="ETHRSPELEMNT"/>
</dbReference>
<dbReference type="SMART" id="SM00380">
    <property type="entry name" value="AP2"/>
    <property type="match status" value="1"/>
</dbReference>
<feature type="compositionally biased region" description="Low complexity" evidence="7">
    <location>
        <begin position="113"/>
        <end position="122"/>
    </location>
</feature>
<comment type="caution">
    <text evidence="9">The sequence shown here is derived from an EMBL/GenBank/DDBJ whole genome shotgun (WGS) entry which is preliminary data.</text>
</comment>
<evidence type="ECO:0000256" key="2">
    <source>
        <dbReference type="ARBA" id="ARBA00022821"/>
    </source>
</evidence>
<evidence type="ECO:0000256" key="7">
    <source>
        <dbReference type="SAM" id="MobiDB-lite"/>
    </source>
</evidence>
<organism evidence="9 10">
    <name type="scientific">Cynara cardunculus var. scolymus</name>
    <name type="common">Globe artichoke</name>
    <name type="synonym">Cynara scolymus</name>
    <dbReference type="NCBI Taxonomy" id="59895"/>
    <lineage>
        <taxon>Eukaryota</taxon>
        <taxon>Viridiplantae</taxon>
        <taxon>Streptophyta</taxon>
        <taxon>Embryophyta</taxon>
        <taxon>Tracheophyta</taxon>
        <taxon>Spermatophyta</taxon>
        <taxon>Magnoliopsida</taxon>
        <taxon>eudicotyledons</taxon>
        <taxon>Gunneridae</taxon>
        <taxon>Pentapetalae</taxon>
        <taxon>asterids</taxon>
        <taxon>campanulids</taxon>
        <taxon>Asterales</taxon>
        <taxon>Asteraceae</taxon>
        <taxon>Carduoideae</taxon>
        <taxon>Cardueae</taxon>
        <taxon>Carduinae</taxon>
        <taxon>Cynara</taxon>
    </lineage>
</organism>
<feature type="compositionally biased region" description="Polar residues" evidence="7">
    <location>
        <begin position="246"/>
        <end position="259"/>
    </location>
</feature>
<dbReference type="OMA" id="SHEMSTM"/>
<keyword evidence="3" id="KW-0805">Transcription regulation</keyword>
<dbReference type="AlphaFoldDB" id="A0A103YDU1"/>
<sequence length="317" mass="35324">MWLIKVANPTDSGDFVSFRSSKKHREDGGAPPSPEISFSKDHYSFSDEMSVMVTALTHVISGHTSSAISSPSFPADRSPSSAYSSSSSGSFKRLRDQDETTFVVKEEKEEEAPSSTTTAADANPYNNGGEMRRRYRGVRQRPWGKWAAEIRDPHKAARVWLGTFETAEAAARAYDEAALRFRGNRAKLNFPENVVMLPPHPITINPNSPTTQSITGHQPSPPLQPRHFQIPAVVTDYRRYSQLSRNSLVQQQQTEMSNPSSLESQSFVSNSNSSSTLRPQLYPNQALHYHFGYTNEERSTDFEAAPPSSWPGSRDHS</sequence>
<feature type="region of interest" description="Disordered" evidence="7">
    <location>
        <begin position="298"/>
        <end position="317"/>
    </location>
</feature>
<keyword evidence="2" id="KW-0611">Plant defense</keyword>
<dbReference type="Pfam" id="PF00847">
    <property type="entry name" value="AP2"/>
    <property type="match status" value="1"/>
</dbReference>
<proteinExistence type="predicted"/>
<dbReference type="GO" id="GO:0003677">
    <property type="term" value="F:DNA binding"/>
    <property type="evidence" value="ECO:0007669"/>
    <property type="project" value="UniProtKB-KW"/>
</dbReference>
<dbReference type="Gene3D" id="3.30.730.10">
    <property type="entry name" value="AP2/ERF domain"/>
    <property type="match status" value="1"/>
</dbReference>
<dbReference type="PANTHER" id="PTHR31190">
    <property type="entry name" value="DNA-BINDING DOMAIN"/>
    <property type="match status" value="1"/>
</dbReference>
<keyword evidence="5" id="KW-0804">Transcription</keyword>
<reference evidence="9 10" key="1">
    <citation type="journal article" date="2016" name="Sci. Rep.">
        <title>The genome sequence of the outbreeding globe artichoke constructed de novo incorporating a phase-aware low-pass sequencing strategy of F1 progeny.</title>
        <authorList>
            <person name="Scaglione D."/>
            <person name="Reyes-Chin-Wo S."/>
            <person name="Acquadro A."/>
            <person name="Froenicke L."/>
            <person name="Portis E."/>
            <person name="Beitel C."/>
            <person name="Tirone M."/>
            <person name="Mauro R."/>
            <person name="Lo Monaco A."/>
            <person name="Mauromicale G."/>
            <person name="Faccioli P."/>
            <person name="Cattivelli L."/>
            <person name="Rieseberg L."/>
            <person name="Michelmore R."/>
            <person name="Lanteri S."/>
        </authorList>
    </citation>
    <scope>NUCLEOTIDE SEQUENCE [LARGE SCALE GENOMIC DNA]</scope>
    <source>
        <strain evidence="9">2C</strain>
    </source>
</reference>
<feature type="compositionally biased region" description="Low complexity" evidence="7">
    <location>
        <begin position="260"/>
        <end position="275"/>
    </location>
</feature>
<dbReference type="FunFam" id="3.30.730.10:FF:000001">
    <property type="entry name" value="Ethylene-responsive transcription factor 2"/>
    <property type="match status" value="1"/>
</dbReference>
<dbReference type="Gramene" id="KVI07251">
    <property type="protein sequence ID" value="KVI07251"/>
    <property type="gene ID" value="Ccrd_014422"/>
</dbReference>
<comment type="subcellular location">
    <subcellularLocation>
        <location evidence="1">Nucleus</location>
    </subcellularLocation>
</comment>
<dbReference type="GO" id="GO:0003700">
    <property type="term" value="F:DNA-binding transcription factor activity"/>
    <property type="evidence" value="ECO:0007669"/>
    <property type="project" value="InterPro"/>
</dbReference>
<accession>A0A103YDU1</accession>
<evidence type="ECO:0000259" key="8">
    <source>
        <dbReference type="PROSITE" id="PS51032"/>
    </source>
</evidence>
<evidence type="ECO:0000256" key="4">
    <source>
        <dbReference type="ARBA" id="ARBA00023125"/>
    </source>
</evidence>
<feature type="domain" description="AP2/ERF" evidence="8">
    <location>
        <begin position="134"/>
        <end position="191"/>
    </location>
</feature>
<dbReference type="GO" id="GO:0009873">
    <property type="term" value="P:ethylene-activated signaling pathway"/>
    <property type="evidence" value="ECO:0007669"/>
    <property type="project" value="InterPro"/>
</dbReference>
<dbReference type="EMBL" id="LEKV01001509">
    <property type="protein sequence ID" value="KVI07251.1"/>
    <property type="molecule type" value="Genomic_DNA"/>
</dbReference>
<dbReference type="InterPro" id="IPR036955">
    <property type="entry name" value="AP2/ERF_dom_sf"/>
</dbReference>
<dbReference type="PANTHER" id="PTHR31190:SF473">
    <property type="entry name" value="OS05G0437100 PROTEIN"/>
    <property type="match status" value="1"/>
</dbReference>